<gene>
    <name evidence="2" type="ORF">SAMN02745116_02284</name>
</gene>
<feature type="domain" description="Glycoside hydrolase 123 catalytic" evidence="1">
    <location>
        <begin position="166"/>
        <end position="486"/>
    </location>
</feature>
<evidence type="ECO:0000313" key="3">
    <source>
        <dbReference type="Proteomes" id="UP000190328"/>
    </source>
</evidence>
<dbReference type="EMBL" id="FUXI01000032">
    <property type="protein sequence ID" value="SKA06059.1"/>
    <property type="molecule type" value="Genomic_DNA"/>
</dbReference>
<dbReference type="Pfam" id="PF13320">
    <property type="entry name" value="GH123_cat"/>
    <property type="match status" value="1"/>
</dbReference>
<proteinExistence type="predicted"/>
<evidence type="ECO:0000259" key="1">
    <source>
        <dbReference type="Pfam" id="PF13320"/>
    </source>
</evidence>
<dbReference type="InterPro" id="IPR025150">
    <property type="entry name" value="GH123_cat"/>
</dbReference>
<dbReference type="Proteomes" id="UP000190328">
    <property type="component" value="Unassembled WGS sequence"/>
</dbReference>
<dbReference type="AlphaFoldDB" id="A0A1T4QQK8"/>
<name>A0A1T4QQK8_9ENTE</name>
<keyword evidence="3" id="KW-1185">Reference proteome</keyword>
<dbReference type="OrthoDB" id="197680at2"/>
<evidence type="ECO:0000313" key="2">
    <source>
        <dbReference type="EMBL" id="SKA06059.1"/>
    </source>
</evidence>
<dbReference type="RefSeq" id="WP_078808184.1">
    <property type="nucleotide sequence ID" value="NZ_FUXI01000032.1"/>
</dbReference>
<dbReference type="STRING" id="263852.SAMN02745116_02284"/>
<reference evidence="3" key="1">
    <citation type="submission" date="2017-02" db="EMBL/GenBank/DDBJ databases">
        <authorList>
            <person name="Varghese N."/>
            <person name="Submissions S."/>
        </authorList>
    </citation>
    <scope>NUCLEOTIDE SEQUENCE [LARGE SCALE GENOMIC DNA]</scope>
    <source>
        <strain evidence="3">ATCC BAA-1030</strain>
    </source>
</reference>
<accession>A0A1T4QQK8</accession>
<organism evidence="2 3">
    <name type="scientific">Pilibacter termitis</name>
    <dbReference type="NCBI Taxonomy" id="263852"/>
    <lineage>
        <taxon>Bacteria</taxon>
        <taxon>Bacillati</taxon>
        <taxon>Bacillota</taxon>
        <taxon>Bacilli</taxon>
        <taxon>Lactobacillales</taxon>
        <taxon>Enterococcaceae</taxon>
        <taxon>Pilibacter</taxon>
    </lineage>
</organism>
<protein>
    <recommendedName>
        <fullName evidence="1">Glycoside hydrolase 123 catalytic domain-containing protein</fullName>
    </recommendedName>
</protein>
<sequence>MKISFCSKDRHYFQEDAEELLNLSQDKMQISSWQNEQVILPFAVVAEEDLGEVKISVENASPVLKTQLKMLEFTQAHIGRGMTYGNIVAKPNRQVADIVKPYAPTALKKGEFRIFWLIIEGEHAGVSTGEIHIFAENEVKILKFDYEILPISLNEETTSLFSLELWQYPQSLARFFNVNWFSTEHLNLIKENLLAYKQAGGNTIAVTILHDPWNHQTYDISPSLVKWQMKNGKLSFDFTDFDRYVKLNLSVGISEKIKSFSLLPWEDRMFYFDEKGELIEEKVSVGSEKWFELWSQFLPAYIEHLEEMGWFEQTYIAFDERESDALEQAVRLVKKYKSSKGETLKLSGAINYTASNLEIFDELDEISISQAQIQSAKEFRQLANDRRKKGKTTAVYNCVGDYPSIFALSQPIETRFLMWYFASLTADCFLRWALDAWTENPLKALNHWYWEAGDSLLLYPHEKEETTPYSSVRFEQMKQGLTSVRKYLHLKSLDETIVSEIEGLLFQMTLPKGAVNEYGASVSGDDENDLLMEREVGMLEEVLERVTREFVGR</sequence>